<feature type="transmembrane region" description="Helical" evidence="3">
    <location>
        <begin position="20"/>
        <end position="37"/>
    </location>
</feature>
<reference evidence="5 6" key="1">
    <citation type="submission" date="2016-07" db="EMBL/GenBank/DDBJ databases">
        <title>Pervasive Adenine N6-methylation of Active Genes in Fungi.</title>
        <authorList>
            <consortium name="DOE Joint Genome Institute"/>
            <person name="Mondo S.J."/>
            <person name="Dannebaum R.O."/>
            <person name="Kuo R.C."/>
            <person name="Labutti K."/>
            <person name="Haridas S."/>
            <person name="Kuo A."/>
            <person name="Salamov A."/>
            <person name="Ahrendt S.R."/>
            <person name="Lipzen A."/>
            <person name="Sullivan W."/>
            <person name="Andreopoulos W.B."/>
            <person name="Clum A."/>
            <person name="Lindquist E."/>
            <person name="Daum C."/>
            <person name="Ramamoorthy G.K."/>
            <person name="Gryganskyi A."/>
            <person name="Culley D."/>
            <person name="Magnuson J.K."/>
            <person name="James T.Y."/>
            <person name="O'Malley M.A."/>
            <person name="Stajich J.E."/>
            <person name="Spatafora J.W."/>
            <person name="Visel A."/>
            <person name="Grigoriev I.V."/>
        </authorList>
    </citation>
    <scope>NUCLEOTIDE SEQUENCE [LARGE SCALE GENOMIC DNA]</scope>
    <source>
        <strain evidence="5 6">NRRL 2496</strain>
    </source>
</reference>
<evidence type="ECO:0000256" key="2">
    <source>
        <dbReference type="ARBA" id="ARBA00006727"/>
    </source>
</evidence>
<protein>
    <submittedName>
        <fullName evidence="5">Major facilitator superfamily domain-containing protein</fullName>
    </submittedName>
</protein>
<dbReference type="InterPro" id="IPR050327">
    <property type="entry name" value="Proton-linked_MCT"/>
</dbReference>
<feature type="transmembrane region" description="Helical" evidence="3">
    <location>
        <begin position="279"/>
        <end position="299"/>
    </location>
</feature>
<feature type="transmembrane region" description="Helical" evidence="3">
    <location>
        <begin position="192"/>
        <end position="217"/>
    </location>
</feature>
<feature type="transmembrane region" description="Helical" evidence="3">
    <location>
        <begin position="75"/>
        <end position="98"/>
    </location>
</feature>
<evidence type="ECO:0000256" key="3">
    <source>
        <dbReference type="SAM" id="Phobius"/>
    </source>
</evidence>
<feature type="transmembrane region" description="Helical" evidence="3">
    <location>
        <begin position="255"/>
        <end position="273"/>
    </location>
</feature>
<feature type="domain" description="Major facilitator superfamily (MFS) profile" evidence="4">
    <location>
        <begin position="1"/>
        <end position="377"/>
    </location>
</feature>
<dbReference type="GO" id="GO:0016020">
    <property type="term" value="C:membrane"/>
    <property type="evidence" value="ECO:0007669"/>
    <property type="project" value="UniProtKB-SubCell"/>
</dbReference>
<dbReference type="PANTHER" id="PTHR11360:SF315">
    <property type="entry name" value="TRANSPORTER MCH2-RELATED"/>
    <property type="match status" value="1"/>
</dbReference>
<keyword evidence="3" id="KW-0472">Membrane</keyword>
<organism evidence="5 6">
    <name type="scientific">Syncephalastrum racemosum</name>
    <name type="common">Filamentous fungus</name>
    <dbReference type="NCBI Taxonomy" id="13706"/>
    <lineage>
        <taxon>Eukaryota</taxon>
        <taxon>Fungi</taxon>
        <taxon>Fungi incertae sedis</taxon>
        <taxon>Mucoromycota</taxon>
        <taxon>Mucoromycotina</taxon>
        <taxon>Mucoromycetes</taxon>
        <taxon>Mucorales</taxon>
        <taxon>Syncephalastraceae</taxon>
        <taxon>Syncephalastrum</taxon>
    </lineage>
</organism>
<feature type="transmembrane region" description="Helical" evidence="3">
    <location>
        <begin position="110"/>
        <end position="130"/>
    </location>
</feature>
<dbReference type="PANTHER" id="PTHR11360">
    <property type="entry name" value="MONOCARBOXYLATE TRANSPORTER"/>
    <property type="match status" value="1"/>
</dbReference>
<dbReference type="Pfam" id="PF07690">
    <property type="entry name" value="MFS_1"/>
    <property type="match status" value="1"/>
</dbReference>
<dbReference type="InParanoid" id="A0A1X2HN60"/>
<name>A0A1X2HN60_SYNRA</name>
<evidence type="ECO:0000313" key="5">
    <source>
        <dbReference type="EMBL" id="ORZ00824.1"/>
    </source>
</evidence>
<accession>A0A1X2HN60</accession>
<feature type="transmembrane region" description="Helical" evidence="3">
    <location>
        <begin position="350"/>
        <end position="368"/>
    </location>
</feature>
<evidence type="ECO:0000313" key="6">
    <source>
        <dbReference type="Proteomes" id="UP000242180"/>
    </source>
</evidence>
<proteinExistence type="inferred from homology"/>
<dbReference type="AlphaFoldDB" id="A0A1X2HN60"/>
<dbReference type="OrthoDB" id="6499973at2759"/>
<gene>
    <name evidence="5" type="ORF">BCR43DRAFT_154708</name>
</gene>
<feature type="transmembrane region" description="Helical" evidence="3">
    <location>
        <begin position="142"/>
        <end position="162"/>
    </location>
</feature>
<feature type="transmembrane region" description="Helical" evidence="3">
    <location>
        <begin position="319"/>
        <end position="338"/>
    </location>
</feature>
<dbReference type="Gene3D" id="1.20.1250.20">
    <property type="entry name" value="MFS general substrate transporter like domains"/>
    <property type="match status" value="2"/>
</dbReference>
<evidence type="ECO:0000256" key="1">
    <source>
        <dbReference type="ARBA" id="ARBA00004141"/>
    </source>
</evidence>
<dbReference type="InterPro" id="IPR036259">
    <property type="entry name" value="MFS_trans_sf"/>
</dbReference>
<dbReference type="OMA" id="NIIECIF"/>
<keyword evidence="3" id="KW-0812">Transmembrane</keyword>
<feature type="transmembrane region" description="Helical" evidence="3">
    <location>
        <begin position="49"/>
        <end position="69"/>
    </location>
</feature>
<dbReference type="STRING" id="13706.A0A1X2HN60"/>
<comment type="subcellular location">
    <subcellularLocation>
        <location evidence="1">Membrane</location>
        <topology evidence="1">Multi-pass membrane protein</topology>
    </subcellularLocation>
</comment>
<dbReference type="PROSITE" id="PS50850">
    <property type="entry name" value="MFS"/>
    <property type="match status" value="1"/>
</dbReference>
<comment type="similarity">
    <text evidence="2">Belongs to the major facilitator superfamily. Monocarboxylate porter (TC 2.A.1.13) family.</text>
</comment>
<dbReference type="InterPro" id="IPR011701">
    <property type="entry name" value="MFS"/>
</dbReference>
<keyword evidence="6" id="KW-1185">Reference proteome</keyword>
<dbReference type="EMBL" id="MCGN01000002">
    <property type="protein sequence ID" value="ORZ00824.1"/>
    <property type="molecule type" value="Genomic_DNA"/>
</dbReference>
<evidence type="ECO:0000259" key="4">
    <source>
        <dbReference type="PROSITE" id="PS50850"/>
    </source>
</evidence>
<feature type="transmembrane region" description="Helical" evidence="3">
    <location>
        <begin position="229"/>
        <end position="248"/>
    </location>
</feature>
<dbReference type="Proteomes" id="UP000242180">
    <property type="component" value="Unassembled WGS sequence"/>
</dbReference>
<dbReference type="InterPro" id="IPR020846">
    <property type="entry name" value="MFS_dom"/>
</dbReference>
<sequence>MPGIMQDYFQQNMFKDVPNSSLQLSFAGTIMEFFTYASGPIAQALASRFGYTPVIILGVFLMTLGFEMAGFTSQIWHLYLTQGLLFGMGEGLLFVIAMGLVPQWFTRRRGLATGLTACGSGLGGLVFPFVVSPINNTLGVNWTYRILGFLMLGLNIITIIVVKPKYPQPKESHEKQPVRKVFDFEIFKNANYLLWMLASVIQISGFFVPVFFLPSYATSLGASSTQSSAVISVLMAFSFLGRILVGYVGDLIGRLNAHIIFVLLSGICAFLMWTFATSYGVLMAFAVVFGFFSPSYYSLFSPITAMVVGMEKLPTAITFLLLSNGISVFSPSIASAIQGVATEPFITYKMWTGAVYIVGGLLLICLKLRMAKSPWEKL</sequence>
<dbReference type="SUPFAM" id="SSF103473">
    <property type="entry name" value="MFS general substrate transporter"/>
    <property type="match status" value="1"/>
</dbReference>
<keyword evidence="3" id="KW-1133">Transmembrane helix</keyword>
<dbReference type="GO" id="GO:0022857">
    <property type="term" value="F:transmembrane transporter activity"/>
    <property type="evidence" value="ECO:0007669"/>
    <property type="project" value="InterPro"/>
</dbReference>
<comment type="caution">
    <text evidence="5">The sequence shown here is derived from an EMBL/GenBank/DDBJ whole genome shotgun (WGS) entry which is preliminary data.</text>
</comment>